<reference evidence="1" key="1">
    <citation type="submission" date="2022-05" db="EMBL/GenBank/DDBJ databases">
        <title>Jatrophihabitans sp. SB3-54 whole genome sequence.</title>
        <authorList>
            <person name="Suh M.K."/>
            <person name="Eom M.K."/>
            <person name="Kim J.S."/>
            <person name="Kim H.S."/>
            <person name="Do H.E."/>
            <person name="Shin Y.K."/>
            <person name="Lee J.-S."/>
        </authorList>
    </citation>
    <scope>NUCLEOTIDE SEQUENCE</scope>
    <source>
        <strain evidence="1">SB3-54</strain>
    </source>
</reference>
<sequence length="165" mass="18082">MTGGNAVPRDALLNHTDLYHVFLHATDVEAAMALLSEHLGLNWLPVMRGTYSAWVPDGQAFTAEAVTVYSKEGPVYVELGHFPVGPMPTATDLVNPHHFGYWCDDVPSTKQALQDSDWKLEFEVGREVGGPTGSYLRSPAGLLVELVPRAIKERFEAYTRSAAQA</sequence>
<dbReference type="CDD" id="cd06587">
    <property type="entry name" value="VOC"/>
    <property type="match status" value="1"/>
</dbReference>
<gene>
    <name evidence="1" type="ORF">M6B22_06880</name>
</gene>
<protein>
    <submittedName>
        <fullName evidence="1">VOC family protein</fullName>
    </submittedName>
</protein>
<proteinExistence type="predicted"/>
<dbReference type="Pfam" id="PF13669">
    <property type="entry name" value="Glyoxalase_4"/>
    <property type="match status" value="1"/>
</dbReference>
<dbReference type="Gene3D" id="3.10.180.10">
    <property type="entry name" value="2,3-Dihydroxybiphenyl 1,2-Dioxygenase, domain 1"/>
    <property type="match status" value="1"/>
</dbReference>
<dbReference type="RefSeq" id="WP_269445023.1">
    <property type="nucleotide sequence ID" value="NZ_CP097463.1"/>
</dbReference>
<dbReference type="Proteomes" id="UP001164693">
    <property type="component" value="Chromosome"/>
</dbReference>
<evidence type="ECO:0000313" key="1">
    <source>
        <dbReference type="EMBL" id="WAX58482.1"/>
    </source>
</evidence>
<name>A0ABY7K0Z2_9ACTN</name>
<evidence type="ECO:0000313" key="2">
    <source>
        <dbReference type="Proteomes" id="UP001164693"/>
    </source>
</evidence>
<keyword evidence="2" id="KW-1185">Reference proteome</keyword>
<dbReference type="InterPro" id="IPR029068">
    <property type="entry name" value="Glyas_Bleomycin-R_OHBP_Dase"/>
</dbReference>
<dbReference type="SUPFAM" id="SSF54593">
    <property type="entry name" value="Glyoxalase/Bleomycin resistance protein/Dihydroxybiphenyl dioxygenase"/>
    <property type="match status" value="1"/>
</dbReference>
<accession>A0ABY7K0Z2</accession>
<dbReference type="EMBL" id="CP097463">
    <property type="protein sequence ID" value="WAX58482.1"/>
    <property type="molecule type" value="Genomic_DNA"/>
</dbReference>
<organism evidence="1 2">
    <name type="scientific">Jatrophihabitans cynanchi</name>
    <dbReference type="NCBI Taxonomy" id="2944128"/>
    <lineage>
        <taxon>Bacteria</taxon>
        <taxon>Bacillati</taxon>
        <taxon>Actinomycetota</taxon>
        <taxon>Actinomycetes</taxon>
        <taxon>Jatrophihabitantales</taxon>
        <taxon>Jatrophihabitantaceae</taxon>
        <taxon>Jatrophihabitans</taxon>
    </lineage>
</organism>